<dbReference type="KEGG" id="acae:HYG86_13830"/>
<dbReference type="AlphaFoldDB" id="A0A7G9WAQ2"/>
<gene>
    <name evidence="2" type="ORF">HYG86_13830</name>
</gene>
<evidence type="ECO:0000259" key="1">
    <source>
        <dbReference type="Pfam" id="PF12849"/>
    </source>
</evidence>
<feature type="domain" description="PBP" evidence="1">
    <location>
        <begin position="25"/>
        <end position="253"/>
    </location>
</feature>
<dbReference type="EMBL" id="CP058559">
    <property type="protein sequence ID" value="QNO15764.1"/>
    <property type="molecule type" value="Genomic_DNA"/>
</dbReference>
<dbReference type="RefSeq" id="WP_213166170.1">
    <property type="nucleotide sequence ID" value="NZ_CP058559.1"/>
</dbReference>
<dbReference type="SUPFAM" id="SSF53850">
    <property type="entry name" value="Periplasmic binding protein-like II"/>
    <property type="match status" value="1"/>
</dbReference>
<dbReference type="Proteomes" id="UP000516160">
    <property type="component" value="Chromosome"/>
</dbReference>
<accession>A0A7G9WAQ2</accession>
<proteinExistence type="predicted"/>
<dbReference type="InterPro" id="IPR052738">
    <property type="entry name" value="ABC-Tungstate_binding"/>
</dbReference>
<dbReference type="Pfam" id="PF12849">
    <property type="entry name" value="PBP_like_2"/>
    <property type="match status" value="1"/>
</dbReference>
<protein>
    <submittedName>
        <fullName evidence="2">Substrate-binding domain-containing protein</fullName>
    </submittedName>
</protein>
<dbReference type="PANTHER" id="PTHR37945:SF1">
    <property type="entry name" value="EXTRACELLULAR TUNGSTATE BINDING PROTEIN"/>
    <property type="match status" value="1"/>
</dbReference>
<dbReference type="PANTHER" id="PTHR37945">
    <property type="entry name" value="EXTRACELLULAR TUNGSTATE BINDING PROTEIN"/>
    <property type="match status" value="1"/>
</dbReference>
<organism evidence="2 3">
    <name type="scientific">Alkalicella caledoniensis</name>
    <dbReference type="NCBI Taxonomy" id="2731377"/>
    <lineage>
        <taxon>Bacteria</taxon>
        <taxon>Bacillati</taxon>
        <taxon>Bacillota</taxon>
        <taxon>Clostridia</taxon>
        <taxon>Eubacteriales</taxon>
        <taxon>Proteinivoracaceae</taxon>
        <taxon>Alkalicella</taxon>
    </lineage>
</organism>
<name>A0A7G9WAQ2_ALKCA</name>
<dbReference type="Gene3D" id="3.40.190.10">
    <property type="entry name" value="Periplasmic binding protein-like II"/>
    <property type="match status" value="2"/>
</dbReference>
<dbReference type="InterPro" id="IPR024370">
    <property type="entry name" value="PBP_domain"/>
</dbReference>
<sequence>MSRFVKFFSIMLLVVFFLVGCGTGSSEESSIILATTTSTENSGLLDFLLPIFQEDTGIEVKVIAVGTGQAIKLGEDGEADVLLAHAKASEEAFVAAGHGVERFDVMYNDFVLIGPDSDPLNVKGLAGNDIVKALEIIKNSGEGAFISRGDESGTHKKELELWAELGLEPEGEWYKSVGAGMGETILMAEELQGYTLTDRATYLSMVGNLDSVIITEGDTKMFNQYGIIAVNPDKNDKINNEGAIKFIEWMLSEKGQELIKEFGVEEFGDSLFIPNAK</sequence>
<reference evidence="2 3" key="1">
    <citation type="submission" date="2020-07" db="EMBL/GenBank/DDBJ databases">
        <title>Alkalicella. sp. LB2 genome.</title>
        <authorList>
            <person name="Postec A."/>
            <person name="Quemeneur M."/>
        </authorList>
    </citation>
    <scope>NUCLEOTIDE SEQUENCE [LARGE SCALE GENOMIC DNA]</scope>
    <source>
        <strain evidence="2 3">LB2</strain>
    </source>
</reference>
<dbReference type="PROSITE" id="PS51257">
    <property type="entry name" value="PROKAR_LIPOPROTEIN"/>
    <property type="match status" value="1"/>
</dbReference>
<evidence type="ECO:0000313" key="3">
    <source>
        <dbReference type="Proteomes" id="UP000516160"/>
    </source>
</evidence>
<keyword evidence="3" id="KW-1185">Reference proteome</keyword>
<evidence type="ECO:0000313" key="2">
    <source>
        <dbReference type="EMBL" id="QNO15764.1"/>
    </source>
</evidence>